<sequence length="424" mass="44936">MERGVLLARVGPSPKGRRAVITEAAKKSVGDLSKADLDGKVVLVRADLNVPLDKEQNITDDTRIRAAIPTLKYLLDNGARVLLTSHLGRPKEGPEDKFRLTPVVPRLSELLGTAVKKTDDSVGPEVDSAVAELKNGELLVLENVRFYKEETKNDPGYAEKLAKNADIYVNDAFGTAHRAHASTEGVTKFLRPSVAGFLLQKELDYLDGAVSNPKRPFVAIVGGSKVSSKIGVIESLISKVDKIILGGGMIFTFYKARGLAVGSSLVEEDKLELAKELEAMAKSKGVEFILPTDVIIADKFAPDANTKTVSINDIPDGWMGLDIGPDSLKTFQGALADAKTVIWNGPMGVFEFDAFAKGTYGVAETLAELTPKGTITIIGGGDSVAAVEKAGLAEKMSHISTGGGASLELLEGKVLPGVAALDEA</sequence>
<dbReference type="Pfam" id="PF00162">
    <property type="entry name" value="PGK"/>
    <property type="match status" value="1"/>
</dbReference>
<evidence type="ECO:0000256" key="3">
    <source>
        <dbReference type="ARBA" id="ARBA00004229"/>
    </source>
</evidence>
<feature type="binding site" evidence="13">
    <location>
        <begin position="47"/>
        <end position="49"/>
    </location>
    <ligand>
        <name>substrate</name>
    </ligand>
</feature>
<dbReference type="PIRSF" id="PIRSF000724">
    <property type="entry name" value="Pgk"/>
    <property type="match status" value="1"/>
</dbReference>
<feature type="binding site" evidence="13">
    <location>
        <position position="145"/>
    </location>
    <ligand>
        <name>(2R)-3-phosphoglycerate</name>
        <dbReference type="ChEBI" id="CHEBI:58272"/>
    </ligand>
</feature>
<comment type="subunit">
    <text evidence="6 16">Monomer.</text>
</comment>
<dbReference type="FunFam" id="3.40.50.1260:FF:000006">
    <property type="entry name" value="Phosphoglycerate kinase"/>
    <property type="match status" value="1"/>
</dbReference>
<evidence type="ECO:0000313" key="18">
    <source>
        <dbReference type="Proteomes" id="UP001445335"/>
    </source>
</evidence>
<comment type="similarity">
    <text evidence="5 15">Belongs to the phosphoglycerate kinase family.</text>
</comment>
<keyword evidence="8 15" id="KW-0808">Transferase</keyword>
<reference evidence="17 18" key="1">
    <citation type="journal article" date="2024" name="Nat. Commun.">
        <title>Phylogenomics reveals the evolutionary origins of lichenization in chlorophyte algae.</title>
        <authorList>
            <person name="Puginier C."/>
            <person name="Libourel C."/>
            <person name="Otte J."/>
            <person name="Skaloud P."/>
            <person name="Haon M."/>
            <person name="Grisel S."/>
            <person name="Petersen M."/>
            <person name="Berrin J.G."/>
            <person name="Delaux P.M."/>
            <person name="Dal Grande F."/>
            <person name="Keller J."/>
        </authorList>
    </citation>
    <scope>NUCLEOTIDE SEQUENCE [LARGE SCALE GENOMIC DNA]</scope>
    <source>
        <strain evidence="17 18">SAG 245.80</strain>
    </source>
</reference>
<dbReference type="GO" id="GO:0009507">
    <property type="term" value="C:chloroplast"/>
    <property type="evidence" value="ECO:0007669"/>
    <property type="project" value="UniProtKB-SubCell"/>
</dbReference>
<dbReference type="GO" id="GO:0006094">
    <property type="term" value="P:gluconeogenesis"/>
    <property type="evidence" value="ECO:0007669"/>
    <property type="project" value="TreeGrafter"/>
</dbReference>
<comment type="cofactor">
    <cofactor evidence="2">
        <name>Mg(2+)</name>
        <dbReference type="ChEBI" id="CHEBI:18420"/>
    </cofactor>
</comment>
<protein>
    <recommendedName>
        <fullName evidence="15">Phosphoglycerate kinase</fullName>
        <ecNumber evidence="15">2.7.2.3</ecNumber>
    </recommendedName>
</protein>
<evidence type="ECO:0000256" key="13">
    <source>
        <dbReference type="PIRSR" id="PIRSR000724-1"/>
    </source>
</evidence>
<dbReference type="EC" id="2.7.2.3" evidence="15"/>
<dbReference type="Proteomes" id="UP001445335">
    <property type="component" value="Unassembled WGS sequence"/>
</dbReference>
<keyword evidence="9" id="KW-0547">Nucleotide-binding</keyword>
<evidence type="ECO:0000256" key="16">
    <source>
        <dbReference type="RuleBase" id="RU000696"/>
    </source>
</evidence>
<evidence type="ECO:0000256" key="7">
    <source>
        <dbReference type="ARBA" id="ARBA00022567"/>
    </source>
</evidence>
<name>A0AAW1QLR3_9CHLO</name>
<dbReference type="GO" id="GO:0043531">
    <property type="term" value="F:ADP binding"/>
    <property type="evidence" value="ECO:0007669"/>
    <property type="project" value="TreeGrafter"/>
</dbReference>
<dbReference type="HAMAP" id="MF_00145">
    <property type="entry name" value="Phosphoglyc_kinase"/>
    <property type="match status" value="1"/>
</dbReference>
<dbReference type="EMBL" id="JALJOU010000088">
    <property type="protein sequence ID" value="KAK9822391.1"/>
    <property type="molecule type" value="Genomic_DNA"/>
</dbReference>
<dbReference type="GO" id="GO:0006096">
    <property type="term" value="P:glycolytic process"/>
    <property type="evidence" value="ECO:0007669"/>
    <property type="project" value="InterPro"/>
</dbReference>
<feature type="binding site" evidence="14">
    <location>
        <begin position="380"/>
        <end position="383"/>
    </location>
    <ligand>
        <name>ATP</name>
        <dbReference type="ChEBI" id="CHEBI:30616"/>
    </ligand>
</feature>
<proteinExistence type="inferred from homology"/>
<accession>A0AAW1QLR3</accession>
<dbReference type="PANTHER" id="PTHR11406:SF23">
    <property type="entry name" value="PHOSPHOGLYCERATE KINASE 1, CHLOROPLASTIC-RELATED"/>
    <property type="match status" value="1"/>
</dbReference>
<evidence type="ECO:0000313" key="17">
    <source>
        <dbReference type="EMBL" id="KAK9822391.1"/>
    </source>
</evidence>
<feature type="binding site" evidence="14">
    <location>
        <position position="351"/>
    </location>
    <ligand>
        <name>ATP</name>
        <dbReference type="ChEBI" id="CHEBI:30616"/>
    </ligand>
</feature>
<gene>
    <name evidence="17" type="ORF">WJX81_008208</name>
</gene>
<comment type="pathway">
    <text evidence="4">Carbohydrate biosynthesis; Calvin cycle.</text>
</comment>
<organism evidence="17 18">
    <name type="scientific">Elliptochloris bilobata</name>
    <dbReference type="NCBI Taxonomy" id="381761"/>
    <lineage>
        <taxon>Eukaryota</taxon>
        <taxon>Viridiplantae</taxon>
        <taxon>Chlorophyta</taxon>
        <taxon>core chlorophytes</taxon>
        <taxon>Trebouxiophyceae</taxon>
        <taxon>Trebouxiophyceae incertae sedis</taxon>
        <taxon>Elliptochloris clade</taxon>
        <taxon>Elliptochloris</taxon>
    </lineage>
</organism>
<feature type="binding site" evidence="13">
    <location>
        <position position="178"/>
    </location>
    <ligand>
        <name>(2R)-3-phosphoglycerate</name>
        <dbReference type="ChEBI" id="CHEBI:58272"/>
    </ligand>
</feature>
<feature type="binding site" evidence="13">
    <location>
        <position position="63"/>
    </location>
    <ligand>
        <name>(2R)-3-phosphoglycerate</name>
        <dbReference type="ChEBI" id="CHEBI:58272"/>
    </ligand>
</feature>
<evidence type="ECO:0000256" key="2">
    <source>
        <dbReference type="ARBA" id="ARBA00001946"/>
    </source>
</evidence>
<evidence type="ECO:0000256" key="12">
    <source>
        <dbReference type="ARBA" id="ARBA00022842"/>
    </source>
</evidence>
<evidence type="ECO:0000256" key="4">
    <source>
        <dbReference type="ARBA" id="ARBA00005215"/>
    </source>
</evidence>
<feature type="binding site" evidence="14">
    <location>
        <position position="320"/>
    </location>
    <ligand>
        <name>ATP</name>
        <dbReference type="ChEBI" id="CHEBI:30616"/>
    </ligand>
</feature>
<keyword evidence="10 15" id="KW-0418">Kinase</keyword>
<comment type="subcellular location">
    <subcellularLocation>
        <location evidence="3">Plastid</location>
        <location evidence="3">Chloroplast</location>
    </subcellularLocation>
</comment>
<dbReference type="GO" id="GO:0005524">
    <property type="term" value="F:ATP binding"/>
    <property type="evidence" value="ECO:0007669"/>
    <property type="project" value="UniProtKB-KW"/>
</dbReference>
<dbReference type="GO" id="GO:0005829">
    <property type="term" value="C:cytosol"/>
    <property type="evidence" value="ECO:0007669"/>
    <property type="project" value="TreeGrafter"/>
</dbReference>
<comment type="catalytic activity">
    <reaction evidence="1 15">
        <text>(2R)-3-phosphoglycerate + ATP = (2R)-3-phospho-glyceroyl phosphate + ADP</text>
        <dbReference type="Rhea" id="RHEA:14801"/>
        <dbReference type="ChEBI" id="CHEBI:30616"/>
        <dbReference type="ChEBI" id="CHEBI:57604"/>
        <dbReference type="ChEBI" id="CHEBI:58272"/>
        <dbReference type="ChEBI" id="CHEBI:456216"/>
        <dbReference type="EC" id="2.7.2.3"/>
    </reaction>
</comment>
<keyword evidence="12" id="KW-0460">Magnesium</keyword>
<keyword evidence="7" id="KW-0113">Calvin cycle</keyword>
<dbReference type="InterPro" id="IPR036043">
    <property type="entry name" value="Phosphoglycerate_kinase_sf"/>
</dbReference>
<dbReference type="PROSITE" id="PS00111">
    <property type="entry name" value="PGLYCERATE_KINASE"/>
    <property type="match status" value="1"/>
</dbReference>
<dbReference type="AlphaFoldDB" id="A0AAW1QLR3"/>
<dbReference type="GO" id="GO:0004618">
    <property type="term" value="F:phosphoglycerate kinase activity"/>
    <property type="evidence" value="ECO:0007669"/>
    <property type="project" value="UniProtKB-EC"/>
</dbReference>
<dbReference type="Gene3D" id="3.40.50.1260">
    <property type="entry name" value="Phosphoglycerate kinase, N-terminal domain"/>
    <property type="match status" value="2"/>
</dbReference>
<evidence type="ECO:0000256" key="5">
    <source>
        <dbReference type="ARBA" id="ARBA00008982"/>
    </source>
</evidence>
<dbReference type="SUPFAM" id="SSF53748">
    <property type="entry name" value="Phosphoglycerate kinase"/>
    <property type="match status" value="1"/>
</dbReference>
<evidence type="ECO:0000256" key="1">
    <source>
        <dbReference type="ARBA" id="ARBA00000642"/>
    </source>
</evidence>
<keyword evidence="18" id="KW-1185">Reference proteome</keyword>
<evidence type="ECO:0000256" key="8">
    <source>
        <dbReference type="ARBA" id="ARBA00022679"/>
    </source>
</evidence>
<evidence type="ECO:0000256" key="10">
    <source>
        <dbReference type="ARBA" id="ARBA00022777"/>
    </source>
</evidence>
<evidence type="ECO:0000256" key="15">
    <source>
        <dbReference type="RuleBase" id="RU000532"/>
    </source>
</evidence>
<keyword evidence="11 14" id="KW-0067">ATP-binding</keyword>
<dbReference type="PRINTS" id="PR00477">
    <property type="entry name" value="PHGLYCKINASE"/>
</dbReference>
<feature type="binding site" evidence="13">
    <location>
        <begin position="86"/>
        <end position="89"/>
    </location>
    <ligand>
        <name>substrate</name>
    </ligand>
</feature>
<comment type="caution">
    <text evidence="17">The sequence shown here is derived from an EMBL/GenBank/DDBJ whole genome shotgun (WGS) entry which is preliminary data.</text>
</comment>
<evidence type="ECO:0000256" key="9">
    <source>
        <dbReference type="ARBA" id="ARBA00022741"/>
    </source>
</evidence>
<dbReference type="InterPro" id="IPR015911">
    <property type="entry name" value="Phosphoglycerate_kinase_CS"/>
</dbReference>
<dbReference type="FunFam" id="3.40.50.1260:FF:000017">
    <property type="entry name" value="Phosphoglycerate kinase"/>
    <property type="match status" value="1"/>
</dbReference>
<dbReference type="PANTHER" id="PTHR11406">
    <property type="entry name" value="PHOSPHOGLYCERATE KINASE"/>
    <property type="match status" value="1"/>
</dbReference>
<dbReference type="InterPro" id="IPR001576">
    <property type="entry name" value="Phosphoglycerate_kinase"/>
</dbReference>
<evidence type="ECO:0000256" key="14">
    <source>
        <dbReference type="PIRSR" id="PIRSR000724-2"/>
    </source>
</evidence>
<dbReference type="CDD" id="cd00318">
    <property type="entry name" value="Phosphoglycerate_kinase"/>
    <property type="match status" value="1"/>
</dbReference>
<feature type="binding site" evidence="14">
    <location>
        <position position="229"/>
    </location>
    <ligand>
        <name>ATP</name>
        <dbReference type="ChEBI" id="CHEBI:30616"/>
    </ligand>
</feature>
<evidence type="ECO:0000256" key="6">
    <source>
        <dbReference type="ARBA" id="ARBA00011245"/>
    </source>
</evidence>
<dbReference type="GO" id="GO:0019253">
    <property type="term" value="P:reductive pentose-phosphate cycle"/>
    <property type="evidence" value="ECO:0007669"/>
    <property type="project" value="UniProtKB-KW"/>
</dbReference>
<dbReference type="FunFam" id="3.40.50.1260:FF:000003">
    <property type="entry name" value="Phosphoglycerate kinase"/>
    <property type="match status" value="1"/>
</dbReference>
<dbReference type="InterPro" id="IPR015824">
    <property type="entry name" value="Phosphoglycerate_kinase_N"/>
</dbReference>
<evidence type="ECO:0000256" key="11">
    <source>
        <dbReference type="ARBA" id="ARBA00022840"/>
    </source>
</evidence>